<reference evidence="1" key="1">
    <citation type="submission" date="2018-01" db="EMBL/GenBank/DDBJ databases">
        <title>An insight into the sialome of Amazonian anophelines.</title>
        <authorList>
            <person name="Ribeiro J.M."/>
            <person name="Scarpassa V."/>
            <person name="Calvo E."/>
        </authorList>
    </citation>
    <scope>NUCLEOTIDE SEQUENCE</scope>
    <source>
        <tissue evidence="1">Salivary glands</tissue>
    </source>
</reference>
<proteinExistence type="predicted"/>
<organism evidence="1">
    <name type="scientific">Anopheles marajoara</name>
    <dbReference type="NCBI Taxonomy" id="58244"/>
    <lineage>
        <taxon>Eukaryota</taxon>
        <taxon>Metazoa</taxon>
        <taxon>Ecdysozoa</taxon>
        <taxon>Arthropoda</taxon>
        <taxon>Hexapoda</taxon>
        <taxon>Insecta</taxon>
        <taxon>Pterygota</taxon>
        <taxon>Neoptera</taxon>
        <taxon>Endopterygota</taxon>
        <taxon>Diptera</taxon>
        <taxon>Nematocera</taxon>
        <taxon>Culicoidea</taxon>
        <taxon>Culicidae</taxon>
        <taxon>Anophelinae</taxon>
        <taxon>Anopheles</taxon>
    </lineage>
</organism>
<protein>
    <submittedName>
        <fullName evidence="1">Putative secreted protein</fullName>
    </submittedName>
</protein>
<evidence type="ECO:0000313" key="1">
    <source>
        <dbReference type="EMBL" id="MBW63689.1"/>
    </source>
</evidence>
<accession>A0A2M4CEK0</accession>
<name>A0A2M4CEK0_9DIPT</name>
<dbReference type="AlphaFoldDB" id="A0A2M4CEK0"/>
<dbReference type="EMBL" id="GGFJ01014548">
    <property type="protein sequence ID" value="MBW63689.1"/>
    <property type="molecule type" value="Transcribed_RNA"/>
</dbReference>
<sequence length="70" mass="7696">MIECGLARIQLINLVKLIVFYFKVFAVSCSKTADSRAGTAPTLFSPCFCKSLSRSLSLSCRWYAAVAVLE</sequence>